<dbReference type="SMART" id="SM00867">
    <property type="entry name" value="YceI"/>
    <property type="match status" value="1"/>
</dbReference>
<evidence type="ECO:0000259" key="2">
    <source>
        <dbReference type="SMART" id="SM00867"/>
    </source>
</evidence>
<organism evidence="3 4">
    <name type="scientific">Sulfurimonas diazotrophicus</name>
    <dbReference type="NCBI Taxonomy" id="3131939"/>
    <lineage>
        <taxon>Bacteria</taxon>
        <taxon>Pseudomonadati</taxon>
        <taxon>Campylobacterota</taxon>
        <taxon>Epsilonproteobacteria</taxon>
        <taxon>Campylobacterales</taxon>
        <taxon>Sulfurimonadaceae</taxon>
        <taxon>Sulfurimonas</taxon>
    </lineage>
</organism>
<keyword evidence="4" id="KW-1185">Reference proteome</keyword>
<dbReference type="InterPro" id="IPR007372">
    <property type="entry name" value="Lipid/polyisoprenoid-bd_YceI"/>
</dbReference>
<dbReference type="Gene3D" id="2.40.128.110">
    <property type="entry name" value="Lipid/polyisoprenoid-binding, YceI-like"/>
    <property type="match status" value="1"/>
</dbReference>
<dbReference type="RefSeq" id="WP_345971907.1">
    <property type="nucleotide sequence ID" value="NZ_CP147920.1"/>
</dbReference>
<proteinExistence type="predicted"/>
<feature type="signal peptide" evidence="1">
    <location>
        <begin position="1"/>
        <end position="23"/>
    </location>
</feature>
<accession>A0ABZ3H7L9</accession>
<feature type="domain" description="Lipid/polyisoprenoid-binding YceI-like" evidence="2">
    <location>
        <begin position="25"/>
        <end position="187"/>
    </location>
</feature>
<evidence type="ECO:0000256" key="1">
    <source>
        <dbReference type="SAM" id="SignalP"/>
    </source>
</evidence>
<dbReference type="InterPro" id="IPR036761">
    <property type="entry name" value="TTHA0802/YceI-like_sf"/>
</dbReference>
<dbReference type="PANTHER" id="PTHR34406:SF1">
    <property type="entry name" value="PROTEIN YCEI"/>
    <property type="match status" value="1"/>
</dbReference>
<name>A0ABZ3H7L9_9BACT</name>
<dbReference type="Proteomes" id="UP001447842">
    <property type="component" value="Chromosome"/>
</dbReference>
<gene>
    <name evidence="3" type="ORF">WCY31_07490</name>
</gene>
<protein>
    <submittedName>
        <fullName evidence="3">YceI family protein</fullName>
    </submittedName>
</protein>
<dbReference type="SUPFAM" id="SSF101874">
    <property type="entry name" value="YceI-like"/>
    <property type="match status" value="1"/>
</dbReference>
<evidence type="ECO:0000313" key="3">
    <source>
        <dbReference type="EMBL" id="XAU14098.1"/>
    </source>
</evidence>
<evidence type="ECO:0000313" key="4">
    <source>
        <dbReference type="Proteomes" id="UP001447842"/>
    </source>
</evidence>
<dbReference type="PANTHER" id="PTHR34406">
    <property type="entry name" value="PROTEIN YCEI"/>
    <property type="match status" value="1"/>
</dbReference>
<dbReference type="EMBL" id="CP147920">
    <property type="protein sequence ID" value="XAU14098.1"/>
    <property type="molecule type" value="Genomic_DNA"/>
</dbReference>
<sequence length="191" mass="20614">MKIYTRMLGAAAALSLSTSLLLGAVYDVDPTHSNVGFKIRHMMISNVNGRFAEFSGNYDLEGKVLKALSGTIKSASVDTDNAKRDDHLRSADFFDVAKYPEITFTMTSFDGDSVTGELTIHGVTRSVTLEAEVSGTIKDPWGMTRSSIILEGSIKRSDFGLTYNQVLEAGGVALSDKVKITIELEGIAKPV</sequence>
<dbReference type="Pfam" id="PF04264">
    <property type="entry name" value="YceI"/>
    <property type="match status" value="1"/>
</dbReference>
<keyword evidence="1" id="KW-0732">Signal</keyword>
<feature type="chain" id="PRO_5046017614" evidence="1">
    <location>
        <begin position="24"/>
        <end position="191"/>
    </location>
</feature>
<reference evidence="3 4" key="1">
    <citation type="submission" date="2024-03" db="EMBL/GenBank/DDBJ databases">
        <title>Sulfurimonas sp. HSL3-1.</title>
        <authorList>
            <person name="Wang S."/>
        </authorList>
    </citation>
    <scope>NUCLEOTIDE SEQUENCE [LARGE SCALE GENOMIC DNA]</scope>
    <source>
        <strain evidence="3 4">HSL3-1</strain>
    </source>
</reference>